<dbReference type="PROSITE" id="PS00629">
    <property type="entry name" value="IMP_1"/>
    <property type="match status" value="1"/>
</dbReference>
<evidence type="ECO:0000256" key="3">
    <source>
        <dbReference type="ARBA" id="ARBA00022475"/>
    </source>
</evidence>
<comment type="caution">
    <text evidence="10">The sequence shown here is derived from an EMBL/GenBank/DDBJ whole genome shotgun (WGS) entry which is preliminary data.</text>
</comment>
<evidence type="ECO:0000256" key="6">
    <source>
        <dbReference type="ARBA" id="ARBA00022801"/>
    </source>
</evidence>
<dbReference type="Pfam" id="PF00459">
    <property type="entry name" value="Inositol_P"/>
    <property type="match status" value="1"/>
</dbReference>
<dbReference type="Gene3D" id="3.30.540.10">
    <property type="entry name" value="Fructose-1,6-Bisphosphatase, subunit A, domain 1"/>
    <property type="match status" value="1"/>
</dbReference>
<dbReference type="InterPro" id="IPR000760">
    <property type="entry name" value="Inositol_monophosphatase-like"/>
</dbReference>
<name>A0ABT1QY53_9GAMM</name>
<dbReference type="RefSeq" id="WP_255916396.1">
    <property type="nucleotide sequence ID" value="NZ_JANFQO010000026.1"/>
</dbReference>
<keyword evidence="6 9" id="KW-0378">Hydrolase</keyword>
<evidence type="ECO:0000256" key="1">
    <source>
        <dbReference type="ARBA" id="ARBA00001625"/>
    </source>
</evidence>
<proteinExistence type="inferred from homology"/>
<dbReference type="GO" id="GO:0008441">
    <property type="term" value="F:3'(2'),5'-bisphosphate nucleotidase activity"/>
    <property type="evidence" value="ECO:0007669"/>
    <property type="project" value="UniProtKB-EC"/>
</dbReference>
<evidence type="ECO:0000256" key="2">
    <source>
        <dbReference type="ARBA" id="ARBA00005289"/>
    </source>
</evidence>
<dbReference type="InterPro" id="IPR050725">
    <property type="entry name" value="CysQ/Inositol_MonoPase"/>
</dbReference>
<dbReference type="Gene3D" id="3.40.190.80">
    <property type="match status" value="1"/>
</dbReference>
<keyword evidence="7 9" id="KW-0460">Magnesium</keyword>
<feature type="binding site" evidence="9">
    <location>
        <position position="93"/>
    </location>
    <ligand>
        <name>Mg(2+)</name>
        <dbReference type="ChEBI" id="CHEBI:18420"/>
        <label>2</label>
    </ligand>
</feature>
<feature type="binding site" evidence="9">
    <location>
        <position position="90"/>
    </location>
    <ligand>
        <name>Mg(2+)</name>
        <dbReference type="ChEBI" id="CHEBI:18420"/>
        <label>1</label>
    </ligand>
</feature>
<accession>A0ABT1QY53</accession>
<dbReference type="Proteomes" id="UP001165498">
    <property type="component" value="Unassembled WGS sequence"/>
</dbReference>
<feature type="binding site" evidence="9">
    <location>
        <position position="92"/>
    </location>
    <ligand>
        <name>Mg(2+)</name>
        <dbReference type="ChEBI" id="CHEBI:18420"/>
        <label>1</label>
    </ligand>
</feature>
<dbReference type="PANTHER" id="PTHR43028:SF5">
    <property type="entry name" value="3'(2'),5'-BISPHOSPHATE NUCLEOTIDASE 1"/>
    <property type="match status" value="1"/>
</dbReference>
<dbReference type="InterPro" id="IPR006240">
    <property type="entry name" value="CysQ"/>
</dbReference>
<comment type="subcellular location">
    <subcellularLocation>
        <location evidence="9">Cell inner membrane</location>
        <topology evidence="9">Peripheral membrane protein</topology>
        <orientation evidence="9">Cytoplasmic side</orientation>
    </subcellularLocation>
</comment>
<evidence type="ECO:0000256" key="5">
    <source>
        <dbReference type="ARBA" id="ARBA00022723"/>
    </source>
</evidence>
<dbReference type="HAMAP" id="MF_02095">
    <property type="entry name" value="CysQ"/>
    <property type="match status" value="1"/>
</dbReference>
<evidence type="ECO:0000256" key="7">
    <source>
        <dbReference type="ARBA" id="ARBA00022842"/>
    </source>
</evidence>
<gene>
    <name evidence="9 10" type="primary">cysQ</name>
    <name evidence="10" type="ORF">NM961_21035</name>
</gene>
<evidence type="ECO:0000256" key="9">
    <source>
        <dbReference type="HAMAP-Rule" id="MF_02095"/>
    </source>
</evidence>
<keyword evidence="5 9" id="KW-0479">Metal-binding</keyword>
<reference evidence="10" key="1">
    <citation type="submission" date="2022-07" db="EMBL/GenBank/DDBJ databases">
        <title>Tahibacter sp., a new gammaproteobacterium isolated from the silt sample collected at pig farm.</title>
        <authorList>
            <person name="Chen H."/>
        </authorList>
    </citation>
    <scope>NUCLEOTIDE SEQUENCE</scope>
    <source>
        <strain evidence="10">P2K</strain>
    </source>
</reference>
<dbReference type="InterPro" id="IPR020583">
    <property type="entry name" value="Inositol_monoP_metal-BS"/>
</dbReference>
<organism evidence="10 11">
    <name type="scientific">Tahibacter harae</name>
    <dbReference type="NCBI Taxonomy" id="2963937"/>
    <lineage>
        <taxon>Bacteria</taxon>
        <taxon>Pseudomonadati</taxon>
        <taxon>Pseudomonadota</taxon>
        <taxon>Gammaproteobacteria</taxon>
        <taxon>Lysobacterales</taxon>
        <taxon>Rhodanobacteraceae</taxon>
        <taxon>Tahibacter</taxon>
    </lineage>
</organism>
<evidence type="ECO:0000256" key="8">
    <source>
        <dbReference type="ARBA" id="ARBA00023136"/>
    </source>
</evidence>
<feature type="binding site" evidence="9">
    <location>
        <position position="216"/>
    </location>
    <ligand>
        <name>substrate</name>
    </ligand>
</feature>
<dbReference type="CDD" id="cd01638">
    <property type="entry name" value="CysQ"/>
    <property type="match status" value="1"/>
</dbReference>
<dbReference type="EMBL" id="JANFQO010000026">
    <property type="protein sequence ID" value="MCQ4167208.1"/>
    <property type="molecule type" value="Genomic_DNA"/>
</dbReference>
<feature type="binding site" evidence="9">
    <location>
        <position position="70"/>
    </location>
    <ligand>
        <name>substrate</name>
    </ligand>
</feature>
<feature type="binding site" evidence="9">
    <location>
        <position position="216"/>
    </location>
    <ligand>
        <name>Mg(2+)</name>
        <dbReference type="ChEBI" id="CHEBI:18420"/>
        <label>2</label>
    </ligand>
</feature>
<comment type="function">
    <text evidence="9">Converts adenosine-3',5'-bisphosphate (PAP) to AMP.</text>
</comment>
<keyword evidence="11" id="KW-1185">Reference proteome</keyword>
<keyword evidence="3 9" id="KW-1003">Cell membrane</keyword>
<comment type="cofactor">
    <cofactor evidence="9">
        <name>Mg(2+)</name>
        <dbReference type="ChEBI" id="CHEBI:18420"/>
    </cofactor>
</comment>
<protein>
    <recommendedName>
        <fullName evidence="9">3'(2'),5'-bisphosphate nucleotidase CysQ</fullName>
        <ecNumber evidence="9">3.1.3.7</ecNumber>
    </recommendedName>
    <alternativeName>
        <fullName evidence="9">3'(2'),5-bisphosphonucleoside 3'(2')-phosphohydrolase</fullName>
    </alternativeName>
    <alternativeName>
        <fullName evidence="9">3'-phosphoadenosine 5'-phosphate phosphatase</fullName>
        <shortName evidence="9">PAP phosphatase</shortName>
    </alternativeName>
</protein>
<sequence>MSLPDLETLCLDVCALAQQAGTAILEVYDSDFAVEHKEDRSPLTAADIASHRVILAGLSRLTPQLPILSEESAEIPYLERARWTRYWLVDPLDGTREFVKRNGEFTVNIALIEQQRPVLGVVQAPVTGELWFGWQGGGAFGQTGAAAEPRRLRTRPRATPLRVPGSRSHGSEREAELLARTGDYEKLPLGSSLKFCRIAEGQADLYLRLGPTSEWDTAAAQCVLEQAGGGVIDFAGNPLRCNARESLLNGDFIAYGDPSTDWARLFA</sequence>
<feature type="binding site" evidence="9">
    <location>
        <begin position="92"/>
        <end position="95"/>
    </location>
    <ligand>
        <name>substrate</name>
    </ligand>
</feature>
<dbReference type="NCBIfam" id="TIGR01331">
    <property type="entry name" value="bisphos_cysQ"/>
    <property type="match status" value="1"/>
</dbReference>
<dbReference type="InterPro" id="IPR020550">
    <property type="entry name" value="Inositol_monophosphatase_CS"/>
</dbReference>
<dbReference type="EC" id="3.1.3.7" evidence="9"/>
<dbReference type="PANTHER" id="PTHR43028">
    <property type="entry name" value="3'(2'),5'-BISPHOSPHATE NUCLEOTIDASE 1"/>
    <property type="match status" value="1"/>
</dbReference>
<keyword evidence="4 9" id="KW-0997">Cell inner membrane</keyword>
<evidence type="ECO:0000313" key="11">
    <source>
        <dbReference type="Proteomes" id="UP001165498"/>
    </source>
</evidence>
<dbReference type="PRINTS" id="PR00377">
    <property type="entry name" value="IMPHPHTASES"/>
</dbReference>
<comment type="catalytic activity">
    <reaction evidence="1 9">
        <text>adenosine 3',5'-bisphosphate + H2O = AMP + phosphate</text>
        <dbReference type="Rhea" id="RHEA:10040"/>
        <dbReference type="ChEBI" id="CHEBI:15377"/>
        <dbReference type="ChEBI" id="CHEBI:43474"/>
        <dbReference type="ChEBI" id="CHEBI:58343"/>
        <dbReference type="ChEBI" id="CHEBI:456215"/>
        <dbReference type="EC" id="3.1.3.7"/>
    </reaction>
</comment>
<dbReference type="PROSITE" id="PS00630">
    <property type="entry name" value="IMP_2"/>
    <property type="match status" value="1"/>
</dbReference>
<keyword evidence="8 9" id="KW-0472">Membrane</keyword>
<feature type="binding site" evidence="9">
    <location>
        <position position="70"/>
    </location>
    <ligand>
        <name>Mg(2+)</name>
        <dbReference type="ChEBI" id="CHEBI:18420"/>
        <label>1</label>
    </ligand>
</feature>
<evidence type="ECO:0000256" key="4">
    <source>
        <dbReference type="ARBA" id="ARBA00022519"/>
    </source>
</evidence>
<feature type="binding site" evidence="9">
    <location>
        <position position="90"/>
    </location>
    <ligand>
        <name>Mg(2+)</name>
        <dbReference type="ChEBI" id="CHEBI:18420"/>
        <label>2</label>
    </ligand>
</feature>
<dbReference type="SUPFAM" id="SSF56655">
    <property type="entry name" value="Carbohydrate phosphatase"/>
    <property type="match status" value="1"/>
</dbReference>
<comment type="similarity">
    <text evidence="2 9">Belongs to the inositol monophosphatase superfamily. CysQ family.</text>
</comment>
<evidence type="ECO:0000313" key="10">
    <source>
        <dbReference type="EMBL" id="MCQ4167208.1"/>
    </source>
</evidence>